<evidence type="ECO:0000256" key="1">
    <source>
        <dbReference type="ARBA" id="ARBA00004123"/>
    </source>
</evidence>
<evidence type="ECO:0000256" key="2">
    <source>
        <dbReference type="ARBA" id="ARBA00022737"/>
    </source>
</evidence>
<keyword evidence="6" id="KW-0539">Nucleus</keyword>
<dbReference type="Proteomes" id="UP001327560">
    <property type="component" value="Chromosome 8"/>
</dbReference>
<comment type="subcellular location">
    <subcellularLocation>
        <location evidence="1">Nucleus</location>
    </subcellularLocation>
</comment>
<dbReference type="FunFam" id="1.10.10.60:FF:000158">
    <property type="entry name" value="MYB transcription factor"/>
    <property type="match status" value="1"/>
</dbReference>
<dbReference type="SUPFAM" id="SSF46689">
    <property type="entry name" value="Homeodomain-like"/>
    <property type="match status" value="1"/>
</dbReference>
<evidence type="ECO:0000256" key="6">
    <source>
        <dbReference type="ARBA" id="ARBA00023242"/>
    </source>
</evidence>
<dbReference type="GO" id="GO:0005634">
    <property type="term" value="C:nucleus"/>
    <property type="evidence" value="ECO:0007669"/>
    <property type="project" value="UniProtKB-SubCell"/>
</dbReference>
<dbReference type="FunFam" id="1.10.10.60:FF:000140">
    <property type="entry name" value="Myb transcription factor"/>
    <property type="match status" value="1"/>
</dbReference>
<keyword evidence="5" id="KW-0804">Transcription</keyword>
<dbReference type="PROSITE" id="PS51294">
    <property type="entry name" value="HTH_MYB"/>
    <property type="match status" value="2"/>
</dbReference>
<protein>
    <submittedName>
        <fullName evidence="9">Myb-related protein Myb4-like</fullName>
    </submittedName>
</protein>
<dbReference type="SMART" id="SM00717">
    <property type="entry name" value="SANT"/>
    <property type="match status" value="2"/>
</dbReference>
<dbReference type="PANTHER" id="PTHR47997">
    <property type="entry name" value="MYB DOMAIN PROTEIN 55"/>
    <property type="match status" value="1"/>
</dbReference>
<keyword evidence="3" id="KW-0805">Transcription regulation</keyword>
<gene>
    <name evidence="9" type="ORF">Cni_G24551</name>
</gene>
<dbReference type="PROSITE" id="PS50090">
    <property type="entry name" value="MYB_LIKE"/>
    <property type="match status" value="2"/>
</dbReference>
<sequence>MEKEGSLPRAQLQEQLFDCDLPPSPSLLFISSSMPSKSAHFLRPFLLPRSILPPPMGRPSCCYKQKKMRKCLWSPEEDEKLLNHITRYGHGCWSSVPKLAGLERCGKSCRLRWINYLRPDLKRGTFSQQEEALILQLHAVLGNKWSQIATRLPGRTDNEIKNFWNSCLKKKLVKQNDVDPNTQKLFSPISTTRPGEFDCRLDQCMMPVISVTYDDDAFLSAPLQCLGAGNPSNGIDELQSSINPLFDGGMLQWNKGEDDIHLGDEQGDLRWSECPSGGIRLTESSLQPRNCLSFSDKWSLMRF</sequence>
<evidence type="ECO:0000259" key="7">
    <source>
        <dbReference type="PROSITE" id="PS50090"/>
    </source>
</evidence>
<feature type="domain" description="HTH myb-type" evidence="8">
    <location>
        <begin position="118"/>
        <end position="172"/>
    </location>
</feature>
<evidence type="ECO:0000256" key="5">
    <source>
        <dbReference type="ARBA" id="ARBA00023163"/>
    </source>
</evidence>
<feature type="domain" description="Myb-like" evidence="7">
    <location>
        <begin position="65"/>
        <end position="117"/>
    </location>
</feature>
<reference evidence="9 10" key="1">
    <citation type="submission" date="2023-10" db="EMBL/GenBank/DDBJ databases">
        <title>Chromosome-scale genome assembly provides insights into flower coloration mechanisms of Canna indica.</title>
        <authorList>
            <person name="Li C."/>
        </authorList>
    </citation>
    <scope>NUCLEOTIDE SEQUENCE [LARGE SCALE GENOMIC DNA]</scope>
    <source>
        <tissue evidence="9">Flower</tissue>
    </source>
</reference>
<feature type="domain" description="Myb-like" evidence="7">
    <location>
        <begin position="118"/>
        <end position="168"/>
    </location>
</feature>
<organism evidence="9 10">
    <name type="scientific">Canna indica</name>
    <name type="common">Indian-shot</name>
    <dbReference type="NCBI Taxonomy" id="4628"/>
    <lineage>
        <taxon>Eukaryota</taxon>
        <taxon>Viridiplantae</taxon>
        <taxon>Streptophyta</taxon>
        <taxon>Embryophyta</taxon>
        <taxon>Tracheophyta</taxon>
        <taxon>Spermatophyta</taxon>
        <taxon>Magnoliopsida</taxon>
        <taxon>Liliopsida</taxon>
        <taxon>Zingiberales</taxon>
        <taxon>Cannaceae</taxon>
        <taxon>Canna</taxon>
    </lineage>
</organism>
<dbReference type="AlphaFoldDB" id="A0AAQ3KWD4"/>
<dbReference type="InterPro" id="IPR001005">
    <property type="entry name" value="SANT/Myb"/>
</dbReference>
<dbReference type="PANTHER" id="PTHR47997:SF75">
    <property type="entry name" value="MYB DOMAIN PROTEIN 55"/>
    <property type="match status" value="1"/>
</dbReference>
<evidence type="ECO:0000256" key="3">
    <source>
        <dbReference type="ARBA" id="ARBA00023015"/>
    </source>
</evidence>
<keyword evidence="10" id="KW-1185">Reference proteome</keyword>
<dbReference type="InterPro" id="IPR017930">
    <property type="entry name" value="Myb_dom"/>
</dbReference>
<evidence type="ECO:0000313" key="10">
    <source>
        <dbReference type="Proteomes" id="UP001327560"/>
    </source>
</evidence>
<dbReference type="EMBL" id="CP136897">
    <property type="protein sequence ID" value="WOL15770.1"/>
    <property type="molecule type" value="Genomic_DNA"/>
</dbReference>
<dbReference type="CDD" id="cd00167">
    <property type="entry name" value="SANT"/>
    <property type="match status" value="2"/>
</dbReference>
<dbReference type="Pfam" id="PF00249">
    <property type="entry name" value="Myb_DNA-binding"/>
    <property type="match status" value="2"/>
</dbReference>
<name>A0AAQ3KWD4_9LILI</name>
<dbReference type="Gene3D" id="1.10.10.60">
    <property type="entry name" value="Homeodomain-like"/>
    <property type="match status" value="2"/>
</dbReference>
<accession>A0AAQ3KWD4</accession>
<keyword evidence="2" id="KW-0677">Repeat</keyword>
<dbReference type="GO" id="GO:0003677">
    <property type="term" value="F:DNA binding"/>
    <property type="evidence" value="ECO:0007669"/>
    <property type="project" value="UniProtKB-KW"/>
</dbReference>
<dbReference type="InterPro" id="IPR009057">
    <property type="entry name" value="Homeodomain-like_sf"/>
</dbReference>
<feature type="domain" description="HTH myb-type" evidence="8">
    <location>
        <begin position="65"/>
        <end position="117"/>
    </location>
</feature>
<evidence type="ECO:0000256" key="4">
    <source>
        <dbReference type="ARBA" id="ARBA00023125"/>
    </source>
</evidence>
<keyword evidence="4" id="KW-0238">DNA-binding</keyword>
<evidence type="ECO:0000313" key="9">
    <source>
        <dbReference type="EMBL" id="WOL15770.1"/>
    </source>
</evidence>
<proteinExistence type="predicted"/>
<dbReference type="InterPro" id="IPR051953">
    <property type="entry name" value="Plant_SW-associated_TFs"/>
</dbReference>
<evidence type="ECO:0000259" key="8">
    <source>
        <dbReference type="PROSITE" id="PS51294"/>
    </source>
</evidence>